<dbReference type="InterPro" id="IPR012341">
    <property type="entry name" value="6hp_glycosidase-like_sf"/>
</dbReference>
<comment type="similarity">
    <text evidence="1">Belongs to the glycosyl hydrolase 63 family.</text>
</comment>
<dbReference type="Proteomes" id="UP001059295">
    <property type="component" value="Chromosome"/>
</dbReference>
<gene>
    <name evidence="5" type="ORF">NQ491_00780</name>
</gene>
<dbReference type="InterPro" id="IPR008928">
    <property type="entry name" value="6-hairpin_glycosidase_sf"/>
</dbReference>
<dbReference type="Pfam" id="PF22422">
    <property type="entry name" value="MGH1-like_GH"/>
    <property type="match status" value="1"/>
</dbReference>
<organism evidence="5 6">
    <name type="scientific">Alistipes ihumii AP11</name>
    <dbReference type="NCBI Taxonomy" id="1211813"/>
    <lineage>
        <taxon>Bacteria</taxon>
        <taxon>Pseudomonadati</taxon>
        <taxon>Bacteroidota</taxon>
        <taxon>Bacteroidia</taxon>
        <taxon>Bacteroidales</taxon>
        <taxon>Rikenellaceae</taxon>
        <taxon>Alistipes</taxon>
    </lineage>
</organism>
<dbReference type="InterPro" id="IPR004888">
    <property type="entry name" value="Glycoside_hydrolase_63"/>
</dbReference>
<evidence type="ECO:0000256" key="2">
    <source>
        <dbReference type="ARBA" id="ARBA00022801"/>
    </source>
</evidence>
<dbReference type="EMBL" id="CP102294">
    <property type="protein sequence ID" value="UWN57343.1"/>
    <property type="molecule type" value="Genomic_DNA"/>
</dbReference>
<evidence type="ECO:0000313" key="6">
    <source>
        <dbReference type="Proteomes" id="UP001059295"/>
    </source>
</evidence>
<dbReference type="SUPFAM" id="SSF48208">
    <property type="entry name" value="Six-hairpin glycosidases"/>
    <property type="match status" value="1"/>
</dbReference>
<keyword evidence="6" id="KW-1185">Reference proteome</keyword>
<dbReference type="Gene3D" id="1.50.10.10">
    <property type="match status" value="1"/>
</dbReference>
<reference evidence="5" key="1">
    <citation type="journal article" date="2022" name="Cell">
        <title>Design, construction, and in vivo augmentation of a complex gut microbiome.</title>
        <authorList>
            <person name="Cheng A.G."/>
            <person name="Ho P.Y."/>
            <person name="Aranda-Diaz A."/>
            <person name="Jain S."/>
            <person name="Yu F.B."/>
            <person name="Meng X."/>
            <person name="Wang M."/>
            <person name="Iakiviak M."/>
            <person name="Nagashima K."/>
            <person name="Zhao A."/>
            <person name="Murugkar P."/>
            <person name="Patil A."/>
            <person name="Atabakhsh K."/>
            <person name="Weakley A."/>
            <person name="Yan J."/>
            <person name="Brumbaugh A.R."/>
            <person name="Higginbottom S."/>
            <person name="Dimas A."/>
            <person name="Shiver A.L."/>
            <person name="Deutschbauer A."/>
            <person name="Neff N."/>
            <person name="Sonnenburg J.L."/>
            <person name="Huang K.C."/>
            <person name="Fischbach M.A."/>
        </authorList>
    </citation>
    <scope>NUCLEOTIDE SEQUENCE</scope>
    <source>
        <strain evidence="5">AP11</strain>
    </source>
</reference>
<evidence type="ECO:0000256" key="1">
    <source>
        <dbReference type="ARBA" id="ARBA00010833"/>
    </source>
</evidence>
<keyword evidence="2" id="KW-0378">Hydrolase</keyword>
<keyword evidence="3" id="KW-0326">Glycosidase</keyword>
<dbReference type="InterPro" id="IPR054491">
    <property type="entry name" value="MGH1-like_GH"/>
</dbReference>
<dbReference type="PANTHER" id="PTHR10412:SF11">
    <property type="entry name" value="MANNOSYL-OLIGOSACCHARIDE GLUCOSIDASE"/>
    <property type="match status" value="1"/>
</dbReference>
<feature type="domain" description="Mannosylglycerate hydrolase MGH1-like glycoside hydrolase" evidence="4">
    <location>
        <begin position="171"/>
        <end position="414"/>
    </location>
</feature>
<dbReference type="PANTHER" id="PTHR10412">
    <property type="entry name" value="MANNOSYL-OLIGOSACCHARIDE GLUCOSIDASE"/>
    <property type="match status" value="1"/>
</dbReference>
<dbReference type="GeneID" id="82890224"/>
<evidence type="ECO:0000256" key="3">
    <source>
        <dbReference type="ARBA" id="ARBA00023295"/>
    </source>
</evidence>
<name>A0ABY5UZF2_9BACT</name>
<proteinExistence type="inferred from homology"/>
<evidence type="ECO:0000313" key="5">
    <source>
        <dbReference type="EMBL" id="UWN57343.1"/>
    </source>
</evidence>
<protein>
    <recommendedName>
        <fullName evidence="4">Mannosylglycerate hydrolase MGH1-like glycoside hydrolase domain-containing protein</fullName>
    </recommendedName>
</protein>
<evidence type="ECO:0000259" key="4">
    <source>
        <dbReference type="Pfam" id="PF22422"/>
    </source>
</evidence>
<dbReference type="RefSeq" id="WP_019245270.1">
    <property type="nucleotide sequence ID" value="NZ_CAPH01000006.1"/>
</dbReference>
<accession>A0ABY5UZF2</accession>
<sequence length="469" mass="54603">MKTSMLRFFCLPVLGSLLLTHMQGQTPAKTFRKVVSQYEIGAGDDFLRRIEEVNRDIAARGVVLYEPDGRKLLTGYAYHEMYDWDLYFENLYMSYFGISDYCFTNLKSFLNRQCVNGFISRTLIEKRERQHFKPFLAQIAELGSRQTCDYAWLEERGDRGRMQIGPAFKSVSYYEQLMLSIDYWMRYCDFDRNGLPVWNSSDHSGMDNQISRAGRLDEFRYEGVDLACYIYRELRAMELMAEKLGKAEDAKRFRVRAALLADKINTVFWDEEDGFYYDRDEHTGEPVRVKSAAGFIPLWAGIVPPRRAERLVREHLTDPDEFWTEFPVACYAKTEPDYVQGDIRDWGCNWRGTTWIPINYMIMHGLLDYGYADVARELARKTVDLVYKRNEVTREFYDGESGEGLGLKRFWGWSVLAYVMPFECETGYDPSKLDGSAVRPLGRELFGLDFPASDDPRPISTHLSQDGLQ</sequence>